<dbReference type="Pfam" id="PF05509">
    <property type="entry name" value="TraY"/>
    <property type="match status" value="1"/>
</dbReference>
<evidence type="ECO:0000256" key="3">
    <source>
        <dbReference type="ARBA" id="ARBA00020541"/>
    </source>
</evidence>
<comment type="subcellular location">
    <subcellularLocation>
        <location evidence="1">Cytoplasm</location>
    </subcellularLocation>
</comment>
<evidence type="ECO:0000256" key="2">
    <source>
        <dbReference type="ARBA" id="ARBA00007183"/>
    </source>
</evidence>
<dbReference type="Proteomes" id="UP000504714">
    <property type="component" value="Unassembled WGS sequence"/>
</dbReference>
<evidence type="ECO:0000313" key="7">
    <source>
        <dbReference type="EMBL" id="GFN45358.1"/>
    </source>
</evidence>
<accession>A0A6L2ZMD0</accession>
<dbReference type="AlphaFoldDB" id="A0A6L2ZMD0"/>
<evidence type="ECO:0000256" key="1">
    <source>
        <dbReference type="ARBA" id="ARBA00004496"/>
    </source>
</evidence>
<gene>
    <name evidence="7" type="ORF">RINTU1_04670</name>
</gene>
<evidence type="ECO:0000256" key="6">
    <source>
        <dbReference type="ARBA" id="ARBA00023125"/>
    </source>
</evidence>
<proteinExistence type="inferred from homology"/>
<sequence length="66" mass="7501">MELDNDFSETGTTVTVKITATANNFLIESARHSKRTKKCESELRLEDHLRRFSSISAIGITKNRCE</sequence>
<dbReference type="EMBL" id="BLXO01000001">
    <property type="protein sequence ID" value="GFN45358.1"/>
    <property type="molecule type" value="Genomic_DNA"/>
</dbReference>
<comment type="caution">
    <text evidence="7">The sequence shown here is derived from an EMBL/GenBank/DDBJ whole genome shotgun (WGS) entry which is preliminary data.</text>
</comment>
<keyword evidence="6" id="KW-0238">DNA-binding</keyword>
<evidence type="ECO:0000256" key="4">
    <source>
        <dbReference type="ARBA" id="ARBA00022490"/>
    </source>
</evidence>
<keyword evidence="5" id="KW-0184">Conjugation</keyword>
<keyword evidence="4" id="KW-0963">Cytoplasm</keyword>
<name>A0A6L2ZMD0_9ENTR</name>
<reference evidence="7 8" key="1">
    <citation type="submission" date="2020-06" db="EMBL/GenBank/DDBJ databases">
        <title>The genome sequence of Candidatus Regiella insecticola strain Tut.</title>
        <authorList>
            <person name="Nikoh N."/>
            <person name="Tsuchida T."/>
            <person name="Koga R."/>
            <person name="Oshima K."/>
            <person name="Hattori M."/>
            <person name="Fukatsu T."/>
        </authorList>
    </citation>
    <scope>NUCLEOTIDE SEQUENCE [LARGE SCALE GENOMIC DNA]</scope>
    <source>
        <strain evidence="7 8">Tut</strain>
    </source>
</reference>
<dbReference type="RefSeq" id="WP_176487213.1">
    <property type="nucleotide sequence ID" value="NZ_BLXO01000001.1"/>
</dbReference>
<evidence type="ECO:0000313" key="8">
    <source>
        <dbReference type="Proteomes" id="UP000504714"/>
    </source>
</evidence>
<protein>
    <recommendedName>
        <fullName evidence="3">Relaxosome protein TraY</fullName>
    </recommendedName>
</protein>
<dbReference type="GO" id="GO:0003677">
    <property type="term" value="F:DNA binding"/>
    <property type="evidence" value="ECO:0007669"/>
    <property type="project" value="UniProtKB-KW"/>
</dbReference>
<organism evidence="7 8">
    <name type="scientific">Candidatus Regiella insecticola</name>
    <dbReference type="NCBI Taxonomy" id="138073"/>
    <lineage>
        <taxon>Bacteria</taxon>
        <taxon>Pseudomonadati</taxon>
        <taxon>Pseudomonadota</taxon>
        <taxon>Gammaproteobacteria</taxon>
        <taxon>Enterobacterales</taxon>
        <taxon>Enterobacteriaceae</taxon>
        <taxon>aphid secondary symbionts</taxon>
        <taxon>Candidatus Regiella</taxon>
    </lineage>
</organism>
<dbReference type="GO" id="GO:0005737">
    <property type="term" value="C:cytoplasm"/>
    <property type="evidence" value="ECO:0007669"/>
    <property type="project" value="UniProtKB-SubCell"/>
</dbReference>
<comment type="similarity">
    <text evidence="2">Belongs to the TraY family.</text>
</comment>
<evidence type="ECO:0000256" key="5">
    <source>
        <dbReference type="ARBA" id="ARBA00022971"/>
    </source>
</evidence>
<dbReference type="InterPro" id="IPR008876">
    <property type="entry name" value="TraY"/>
</dbReference>